<keyword evidence="4" id="KW-1185">Reference proteome</keyword>
<keyword evidence="1" id="KW-0472">Membrane</keyword>
<dbReference type="Proteomes" id="UP000078532">
    <property type="component" value="Unassembled WGS sequence"/>
</dbReference>
<evidence type="ECO:0000256" key="1">
    <source>
        <dbReference type="SAM" id="Phobius"/>
    </source>
</evidence>
<comment type="caution">
    <text evidence="3">The sequence shown here is derived from an EMBL/GenBank/DDBJ whole genome shotgun (WGS) entry which is preliminary data.</text>
</comment>
<dbReference type="EMBL" id="LYVF01000099">
    <property type="protein sequence ID" value="OAT83684.1"/>
    <property type="molecule type" value="Genomic_DNA"/>
</dbReference>
<reference evidence="3 4" key="1">
    <citation type="submission" date="2016-04" db="EMBL/GenBank/DDBJ databases">
        <authorList>
            <person name="Evans L.H."/>
            <person name="Alamgir A."/>
            <person name="Owens N."/>
            <person name="Weber N.D."/>
            <person name="Virtaneva K."/>
            <person name="Barbian K."/>
            <person name="Babar A."/>
            <person name="Rosenke K."/>
        </authorList>
    </citation>
    <scope>NUCLEOTIDE SEQUENCE [LARGE SCALE GENOMIC DNA]</scope>
    <source>
        <strain evidence="3 4">LMa1</strain>
    </source>
</reference>
<dbReference type="InterPro" id="IPR028087">
    <property type="entry name" value="Tad_N"/>
</dbReference>
<sequence length="186" mass="19736">MRWFTKIVKALKNEDGFLPLFFALMLPFIFFAWGLAIDFGRAHIAKEELQTAADAGSLAAAATATTVPASIEYQPITDSDGNVTGVQENVTKWKAEIQDEAAAQSAAQHLFQANAGNLSPGAGVDFNMSGDWNGAKVGDSSYDIKAGVRVKAPWAGAAAALLWGSKSYYKIPVSTMGTGQAFVNNN</sequence>
<organism evidence="3 4">
    <name type="scientific">Desulfotomaculum copahuensis</name>
    <dbReference type="NCBI Taxonomy" id="1838280"/>
    <lineage>
        <taxon>Bacteria</taxon>
        <taxon>Bacillati</taxon>
        <taxon>Bacillota</taxon>
        <taxon>Clostridia</taxon>
        <taxon>Eubacteriales</taxon>
        <taxon>Desulfotomaculaceae</taxon>
        <taxon>Desulfotomaculum</taxon>
    </lineage>
</organism>
<feature type="transmembrane region" description="Helical" evidence="1">
    <location>
        <begin position="20"/>
        <end position="40"/>
    </location>
</feature>
<evidence type="ECO:0000313" key="4">
    <source>
        <dbReference type="Proteomes" id="UP000078532"/>
    </source>
</evidence>
<accession>A0A1B7LG35</accession>
<dbReference type="STRING" id="1838280.A6M21_07560"/>
<keyword evidence="1" id="KW-0812">Transmembrane</keyword>
<keyword evidence="1" id="KW-1133">Transmembrane helix</keyword>
<evidence type="ECO:0000259" key="2">
    <source>
        <dbReference type="Pfam" id="PF13400"/>
    </source>
</evidence>
<name>A0A1B7LG35_9FIRM</name>
<gene>
    <name evidence="3" type="ORF">A6M21_07560</name>
</gene>
<protein>
    <recommendedName>
        <fullName evidence="2">Putative Flp pilus-assembly TadG-like N-terminal domain-containing protein</fullName>
    </recommendedName>
</protein>
<evidence type="ECO:0000313" key="3">
    <source>
        <dbReference type="EMBL" id="OAT83684.1"/>
    </source>
</evidence>
<feature type="domain" description="Putative Flp pilus-assembly TadG-like N-terminal" evidence="2">
    <location>
        <begin position="20"/>
        <end position="62"/>
    </location>
</feature>
<proteinExistence type="predicted"/>
<dbReference type="AlphaFoldDB" id="A0A1B7LG35"/>
<dbReference type="Pfam" id="PF13400">
    <property type="entry name" value="Tad"/>
    <property type="match status" value="1"/>
</dbReference>